<evidence type="ECO:0000313" key="3">
    <source>
        <dbReference type="Proteomes" id="UP001050691"/>
    </source>
</evidence>
<sequence>MSLTPLVTERFIIPVWEENNRPKVFVAVKRYTPRLQSTRHQPSTGLSLVLTHGVSFHKELWEPTLTRLFDQQLQPGCAFRIREAWAIDSPNHGESASLNERLINSGFLLTYRDFARGVIAFFESGLIDIKRSTIIGIGHSAGSAPLIWAANKWYRAFHQSPFSALILLEPPIISMQLDAKYDHFNSMLAARAKRRRGTWSSKQEASMWIKKQQQKWDPQCAALFQEFGLRFDNNSVSLSCNGAQEAACYSVSEQDEVLNILKVRPLLMIHRNPEIRENIVDRSQGRTMASIEWMPGVGHFAPIENPGITSYALAHCLASISRGRPLPSFYIPNSARL</sequence>
<reference evidence="2" key="1">
    <citation type="submission" date="2021-10" db="EMBL/GenBank/DDBJ databases">
        <title>De novo Genome Assembly of Clathrus columnatus (Basidiomycota, Fungi) Using Illumina and Nanopore Sequence Data.</title>
        <authorList>
            <person name="Ogiso-Tanaka E."/>
            <person name="Itagaki H."/>
            <person name="Hosoya T."/>
            <person name="Hosaka K."/>
        </authorList>
    </citation>
    <scope>NUCLEOTIDE SEQUENCE</scope>
    <source>
        <strain evidence="2">MO-923</strain>
    </source>
</reference>
<organism evidence="2 3">
    <name type="scientific">Clathrus columnatus</name>
    <dbReference type="NCBI Taxonomy" id="1419009"/>
    <lineage>
        <taxon>Eukaryota</taxon>
        <taxon>Fungi</taxon>
        <taxon>Dikarya</taxon>
        <taxon>Basidiomycota</taxon>
        <taxon>Agaricomycotina</taxon>
        <taxon>Agaricomycetes</taxon>
        <taxon>Phallomycetidae</taxon>
        <taxon>Phallales</taxon>
        <taxon>Clathraceae</taxon>
        <taxon>Clathrus</taxon>
    </lineage>
</organism>
<proteinExistence type="predicted"/>
<dbReference type="Gene3D" id="3.40.50.1820">
    <property type="entry name" value="alpha/beta hydrolase"/>
    <property type="match status" value="1"/>
</dbReference>
<name>A0AAV5A1Z9_9AGAM</name>
<dbReference type="Proteomes" id="UP001050691">
    <property type="component" value="Unassembled WGS sequence"/>
</dbReference>
<evidence type="ECO:0000313" key="2">
    <source>
        <dbReference type="EMBL" id="GJJ08280.1"/>
    </source>
</evidence>
<feature type="domain" description="AB hydrolase-1" evidence="1">
    <location>
        <begin position="48"/>
        <end position="306"/>
    </location>
</feature>
<dbReference type="Pfam" id="PF12697">
    <property type="entry name" value="Abhydrolase_6"/>
    <property type="match status" value="1"/>
</dbReference>
<accession>A0AAV5A1Z9</accession>
<protein>
    <recommendedName>
        <fullName evidence="1">AB hydrolase-1 domain-containing protein</fullName>
    </recommendedName>
</protein>
<dbReference type="InterPro" id="IPR000073">
    <property type="entry name" value="AB_hydrolase_1"/>
</dbReference>
<dbReference type="AlphaFoldDB" id="A0AAV5A1Z9"/>
<dbReference type="EMBL" id="BPWL01000003">
    <property type="protein sequence ID" value="GJJ08280.1"/>
    <property type="molecule type" value="Genomic_DNA"/>
</dbReference>
<gene>
    <name evidence="2" type="ORF">Clacol_002490</name>
</gene>
<comment type="caution">
    <text evidence="2">The sequence shown here is derived from an EMBL/GenBank/DDBJ whole genome shotgun (WGS) entry which is preliminary data.</text>
</comment>
<dbReference type="SUPFAM" id="SSF53474">
    <property type="entry name" value="alpha/beta-Hydrolases"/>
    <property type="match status" value="1"/>
</dbReference>
<dbReference type="InterPro" id="IPR029058">
    <property type="entry name" value="AB_hydrolase_fold"/>
</dbReference>
<keyword evidence="3" id="KW-1185">Reference proteome</keyword>
<evidence type="ECO:0000259" key="1">
    <source>
        <dbReference type="Pfam" id="PF12697"/>
    </source>
</evidence>